<protein>
    <submittedName>
        <fullName evidence="1">(Mediterranean fruit fly) hypothetical protein</fullName>
    </submittedName>
</protein>
<gene>
    <name evidence="1" type="ORF">CCAP1982_LOCUS1400</name>
</gene>
<comment type="caution">
    <text evidence="1">The sequence shown here is derived from an EMBL/GenBank/DDBJ whole genome shotgun (WGS) entry which is preliminary data.</text>
</comment>
<organism evidence="1 2">
    <name type="scientific">Ceratitis capitata</name>
    <name type="common">Mediterranean fruit fly</name>
    <name type="synonym">Tephritis capitata</name>
    <dbReference type="NCBI Taxonomy" id="7213"/>
    <lineage>
        <taxon>Eukaryota</taxon>
        <taxon>Metazoa</taxon>
        <taxon>Ecdysozoa</taxon>
        <taxon>Arthropoda</taxon>
        <taxon>Hexapoda</taxon>
        <taxon>Insecta</taxon>
        <taxon>Pterygota</taxon>
        <taxon>Neoptera</taxon>
        <taxon>Endopterygota</taxon>
        <taxon>Diptera</taxon>
        <taxon>Brachycera</taxon>
        <taxon>Muscomorpha</taxon>
        <taxon>Tephritoidea</taxon>
        <taxon>Tephritidae</taxon>
        <taxon>Ceratitis</taxon>
        <taxon>Ceratitis</taxon>
    </lineage>
</organism>
<evidence type="ECO:0000313" key="2">
    <source>
        <dbReference type="Proteomes" id="UP000606786"/>
    </source>
</evidence>
<proteinExistence type="predicted"/>
<reference evidence="1" key="1">
    <citation type="submission" date="2020-11" db="EMBL/GenBank/DDBJ databases">
        <authorList>
            <person name="Whitehead M."/>
        </authorList>
    </citation>
    <scope>NUCLEOTIDE SEQUENCE</scope>
    <source>
        <strain evidence="1">EGII</strain>
    </source>
</reference>
<dbReference type="EMBL" id="CAJHJT010000001">
    <property type="protein sequence ID" value="CAD6992554.1"/>
    <property type="molecule type" value="Genomic_DNA"/>
</dbReference>
<evidence type="ECO:0000313" key="1">
    <source>
        <dbReference type="EMBL" id="CAD6992554.1"/>
    </source>
</evidence>
<dbReference type="AlphaFoldDB" id="A0A811U0F4"/>
<sequence>MPSEANTPTNGNVAIWVGRCNAGTATPAQHCSAVDKYMHMCMCVLVFTSIAWIHHRTYTLMPAEVSDDETTTPRQSSVRLRVWVCKVASVFVADSVDETDSWNYAEGSKEQVHTTGDTRELDKKIHTKYKNNNNGIGCLNNDNYKILSTTNH</sequence>
<dbReference type="Proteomes" id="UP000606786">
    <property type="component" value="Unassembled WGS sequence"/>
</dbReference>
<accession>A0A811U0F4</accession>
<keyword evidence="2" id="KW-1185">Reference proteome</keyword>
<name>A0A811U0F4_CERCA</name>